<dbReference type="OrthoDB" id="3280057at2"/>
<dbReference type="InterPro" id="IPR052016">
    <property type="entry name" value="Bact_Sigma-Reg"/>
</dbReference>
<dbReference type="PANTHER" id="PTHR43156:SF2">
    <property type="entry name" value="STAGE II SPORULATION PROTEIN E"/>
    <property type="match status" value="1"/>
</dbReference>
<dbReference type="Gene3D" id="3.60.40.10">
    <property type="entry name" value="PPM-type phosphatase domain"/>
    <property type="match status" value="1"/>
</dbReference>
<dbReference type="Proteomes" id="UP000199019">
    <property type="component" value="Unassembled WGS sequence"/>
</dbReference>
<evidence type="ECO:0000256" key="1">
    <source>
        <dbReference type="ARBA" id="ARBA00022801"/>
    </source>
</evidence>
<dbReference type="AlphaFoldDB" id="A0A1H9WXS6"/>
<dbReference type="PANTHER" id="PTHR43156">
    <property type="entry name" value="STAGE II SPORULATION PROTEIN E-RELATED"/>
    <property type="match status" value="1"/>
</dbReference>
<dbReference type="EMBL" id="FOHB01000006">
    <property type="protein sequence ID" value="SES38665.1"/>
    <property type="molecule type" value="Genomic_DNA"/>
</dbReference>
<dbReference type="RefSeq" id="WP_091760246.1">
    <property type="nucleotide sequence ID" value="NZ_FOHB01000006.1"/>
</dbReference>
<dbReference type="STRING" id="587636.SAMN05216199_3196"/>
<dbReference type="SUPFAM" id="SSF81606">
    <property type="entry name" value="PP2C-like"/>
    <property type="match status" value="1"/>
</dbReference>
<reference evidence="4" key="1">
    <citation type="submission" date="2016-10" db="EMBL/GenBank/DDBJ databases">
        <authorList>
            <person name="Varghese N."/>
            <person name="Submissions S."/>
        </authorList>
    </citation>
    <scope>NUCLEOTIDE SEQUENCE [LARGE SCALE GENOMIC DNA]</scope>
    <source>
        <strain evidence="4">CGMCC 1.6963</strain>
    </source>
</reference>
<organism evidence="3 4">
    <name type="scientific">Pedococcus cremeus</name>
    <dbReference type="NCBI Taxonomy" id="587636"/>
    <lineage>
        <taxon>Bacteria</taxon>
        <taxon>Bacillati</taxon>
        <taxon>Actinomycetota</taxon>
        <taxon>Actinomycetes</taxon>
        <taxon>Micrococcales</taxon>
        <taxon>Intrasporangiaceae</taxon>
        <taxon>Pedococcus</taxon>
    </lineage>
</organism>
<dbReference type="InterPro" id="IPR036457">
    <property type="entry name" value="PPM-type-like_dom_sf"/>
</dbReference>
<proteinExistence type="predicted"/>
<accession>A0A1H9WXS6</accession>
<dbReference type="GO" id="GO:0016791">
    <property type="term" value="F:phosphatase activity"/>
    <property type="evidence" value="ECO:0007669"/>
    <property type="project" value="TreeGrafter"/>
</dbReference>
<sequence length="418" mass="45522">MAEREEPASSSGVVDRSEGFGERLLGSLLDRAHQMPPHLIAPLVAQEIAIIGGRDVEIFLPEYDQLTLVPLRGEGLVVGVPQPIDGSLPGAAFRTDRTVEEPHEQGVRVFVPLLDGTDRVGVLAFTIDSVDDDDRRLTRRLAGLVADMFVTKGMYTDSFFQARRRQPMSLSAELQWQLLPPLTMTTPQVAVAGALEPAYDVAGDSFDYAFNEDILHLAMIDAMGHGLGAAVMATLAVGAYRHARRFDLGLEEMYAAMDAAVATQFTADHFATAQMARLDVRSGRLQWVNAGHPAPLLLRDHRVLASLDSPTTLPVGYGGASPVVSEYALERGDRVLFFTDGVVEEHREGGEQFGMARLINLVERASRDGGAVQEVVRRLSRTLMRERGDVTTDDATLLLLEWRGGSADHLANVAEELG</sequence>
<keyword evidence="1" id="KW-0378">Hydrolase</keyword>
<protein>
    <submittedName>
        <fullName evidence="3">Stage II sporulation protein E (SpoIIE)</fullName>
    </submittedName>
</protein>
<evidence type="ECO:0000313" key="4">
    <source>
        <dbReference type="Proteomes" id="UP000199019"/>
    </source>
</evidence>
<evidence type="ECO:0000259" key="2">
    <source>
        <dbReference type="SMART" id="SM00331"/>
    </source>
</evidence>
<keyword evidence="4" id="KW-1185">Reference proteome</keyword>
<feature type="domain" description="PPM-type phosphatase" evidence="2">
    <location>
        <begin position="186"/>
        <end position="402"/>
    </location>
</feature>
<dbReference type="Pfam" id="PF07228">
    <property type="entry name" value="SpoIIE"/>
    <property type="match status" value="1"/>
</dbReference>
<dbReference type="SMART" id="SM00331">
    <property type="entry name" value="PP2C_SIG"/>
    <property type="match status" value="1"/>
</dbReference>
<gene>
    <name evidence="3" type="ORF">SAMN05216199_3196</name>
</gene>
<dbReference type="InterPro" id="IPR001932">
    <property type="entry name" value="PPM-type_phosphatase-like_dom"/>
</dbReference>
<evidence type="ECO:0000313" key="3">
    <source>
        <dbReference type="EMBL" id="SES38665.1"/>
    </source>
</evidence>
<name>A0A1H9WXS6_9MICO</name>